<sequence length="182" mass="19829">MAKKKEGKKKRKLEMLDAGEGMIITLESESQQQLRRLVESTGIEAEEIVAKALSFWEEKGLTHGGGRLPALGSEGGGAWQEEMKSLLAEAHDKLQASLLAELSQGVSTSQAGVADADRRALTADERKALVAEAVKMREEGLSWGRIAGLFNQRGQQTLSGVGQWHGQTLGHWIRREVGKNDI</sequence>
<name>A0A1S7LDK4_MAGMO</name>
<dbReference type="EMBL" id="LO017727">
    <property type="protein sequence ID" value="CRH04493.1"/>
    <property type="molecule type" value="Genomic_DNA"/>
</dbReference>
<gene>
    <name evidence="1" type="ORF">MAGMO_0280</name>
</gene>
<dbReference type="AlphaFoldDB" id="A0A1S7LDK4"/>
<accession>A0A1S7LDK4</accession>
<proteinExistence type="predicted"/>
<organism evidence="1">
    <name type="scientific">Magnetococcus massalia (strain MO-1)</name>
    <dbReference type="NCBI Taxonomy" id="451514"/>
    <lineage>
        <taxon>Bacteria</taxon>
        <taxon>Pseudomonadati</taxon>
        <taxon>Pseudomonadota</taxon>
        <taxon>Magnetococcia</taxon>
        <taxon>Magnetococcales</taxon>
        <taxon>Magnetococcaceae</taxon>
        <taxon>Magnetococcus</taxon>
    </lineage>
</organism>
<evidence type="ECO:0000313" key="1">
    <source>
        <dbReference type="EMBL" id="CRH04493.1"/>
    </source>
</evidence>
<reference evidence="1" key="1">
    <citation type="submission" date="2015-04" db="EMBL/GenBank/DDBJ databases">
        <authorList>
            <person name="Syromyatnikov M.Y."/>
            <person name="Popov V.N."/>
        </authorList>
    </citation>
    <scope>NUCLEOTIDE SEQUENCE</scope>
    <source>
        <strain evidence="1">MO-1</strain>
    </source>
</reference>
<protein>
    <submittedName>
        <fullName evidence="1">Uncharacterized protein</fullName>
    </submittedName>
</protein>